<proteinExistence type="predicted"/>
<reference evidence="3 4" key="1">
    <citation type="submission" date="2025-04" db="UniProtKB">
        <authorList>
            <consortium name="RefSeq"/>
        </authorList>
    </citation>
    <scope>IDENTIFICATION</scope>
    <source>
        <tissue evidence="3 4">Entire body</tissue>
    </source>
</reference>
<organism evidence="2 3">
    <name type="scientific">Agrilus planipennis</name>
    <name type="common">Emerald ash borer</name>
    <name type="synonym">Agrilus marcopoli</name>
    <dbReference type="NCBI Taxonomy" id="224129"/>
    <lineage>
        <taxon>Eukaryota</taxon>
        <taxon>Metazoa</taxon>
        <taxon>Ecdysozoa</taxon>
        <taxon>Arthropoda</taxon>
        <taxon>Hexapoda</taxon>
        <taxon>Insecta</taxon>
        <taxon>Pterygota</taxon>
        <taxon>Neoptera</taxon>
        <taxon>Endopterygota</taxon>
        <taxon>Coleoptera</taxon>
        <taxon>Polyphaga</taxon>
        <taxon>Elateriformia</taxon>
        <taxon>Buprestoidea</taxon>
        <taxon>Buprestidae</taxon>
        <taxon>Agrilinae</taxon>
        <taxon>Agrilus</taxon>
    </lineage>
</organism>
<feature type="region of interest" description="Disordered" evidence="1">
    <location>
        <begin position="276"/>
        <end position="306"/>
    </location>
</feature>
<dbReference type="RefSeq" id="XP_025834429.1">
    <property type="nucleotide sequence ID" value="XM_025978644.1"/>
</dbReference>
<feature type="compositionally biased region" description="Low complexity" evidence="1">
    <location>
        <begin position="281"/>
        <end position="293"/>
    </location>
</feature>
<name>A0A7F5REM1_AGRPL</name>
<keyword evidence="2" id="KW-1185">Reference proteome</keyword>
<evidence type="ECO:0000313" key="2">
    <source>
        <dbReference type="Proteomes" id="UP000192223"/>
    </source>
</evidence>
<feature type="compositionally biased region" description="Polar residues" evidence="1">
    <location>
        <begin position="295"/>
        <end position="306"/>
    </location>
</feature>
<feature type="region of interest" description="Disordered" evidence="1">
    <location>
        <begin position="199"/>
        <end position="232"/>
    </location>
</feature>
<dbReference type="RefSeq" id="XP_025834430.1">
    <property type="nucleotide sequence ID" value="XM_025978645.1"/>
</dbReference>
<accession>A0A7F5REM1</accession>
<dbReference type="KEGG" id="apln:108739955"/>
<sequence>MSLQPEQSQNATSTNKISDSIFTTLLNNLPVFNGGENGISLTHWSKVLDNLINLCNDSQKDIVGNFILAKIQGEPRRLLQNRSLYSITDILEFLIDTYEDDKSFEQYVLEMCTMVPKDNSAQNLYHDVAKLEDAILRSTIPDKVSDFVEKLAISAYLSKLPPTISNILQTKNFKTLRKCFEEAKNIEKGFKLRQVNNAVSRQLRGENPPKTDKIREKPKKENYDQNFKPKTPLQQKDTKIIICDHCKKPGHNRDSCFKLKKQQVIKLLAEICSDEDSEEPSSSLNSQLQNLNLFTEAQQESTDSDE</sequence>
<dbReference type="GeneID" id="108739955"/>
<dbReference type="Proteomes" id="UP000192223">
    <property type="component" value="Unplaced"/>
</dbReference>
<gene>
    <name evidence="3 4" type="primary">LOC108739955</name>
</gene>
<evidence type="ECO:0000256" key="1">
    <source>
        <dbReference type="SAM" id="MobiDB-lite"/>
    </source>
</evidence>
<evidence type="ECO:0000313" key="4">
    <source>
        <dbReference type="RefSeq" id="XP_025834430.1"/>
    </source>
</evidence>
<evidence type="ECO:0000313" key="3">
    <source>
        <dbReference type="RefSeq" id="XP_025834429.1"/>
    </source>
</evidence>
<dbReference type="AlphaFoldDB" id="A0A7F5REM1"/>
<dbReference type="OrthoDB" id="422839at2759"/>
<protein>
    <submittedName>
        <fullName evidence="3 4">Uncharacterized protein LOC108739955</fullName>
    </submittedName>
</protein>
<feature type="compositionally biased region" description="Basic and acidic residues" evidence="1">
    <location>
        <begin position="203"/>
        <end position="223"/>
    </location>
</feature>